<dbReference type="AlphaFoldDB" id="A0A4U8YLZ2"/>
<dbReference type="EMBL" id="CAADHO010000004">
    <property type="protein sequence ID" value="VFQ45025.1"/>
    <property type="molecule type" value="Genomic_DNA"/>
</dbReference>
<keyword evidence="1 6" id="KW-0808">Transferase</keyword>
<dbReference type="Proteomes" id="UP000507962">
    <property type="component" value="Unassembled WGS sequence"/>
</dbReference>
<dbReference type="GO" id="GO:0005524">
    <property type="term" value="F:ATP binding"/>
    <property type="evidence" value="ECO:0007669"/>
    <property type="project" value="UniProtKB-KW"/>
</dbReference>
<name>A0A4U8YLZ2_9BACT</name>
<dbReference type="InterPro" id="IPR009194">
    <property type="entry name" value="AdoTrfase_EutT"/>
</dbReference>
<dbReference type="GO" id="GO:0008817">
    <property type="term" value="F:corrinoid adenosyltransferase activity"/>
    <property type="evidence" value="ECO:0007669"/>
    <property type="project" value="InterPro"/>
</dbReference>
<evidence type="ECO:0000313" key="7">
    <source>
        <dbReference type="Proteomes" id="UP000507962"/>
    </source>
</evidence>
<evidence type="ECO:0000256" key="3">
    <source>
        <dbReference type="ARBA" id="ARBA00022840"/>
    </source>
</evidence>
<dbReference type="GO" id="GO:0006580">
    <property type="term" value="P:ethanolamine metabolic process"/>
    <property type="evidence" value="ECO:0007669"/>
    <property type="project" value="InterPro"/>
</dbReference>
<dbReference type="SUPFAM" id="SSF89028">
    <property type="entry name" value="Cobalamin adenosyltransferase-like"/>
    <property type="match status" value="1"/>
</dbReference>
<dbReference type="Gene3D" id="1.20.1200.10">
    <property type="entry name" value="Cobalamin adenosyltransferase-like"/>
    <property type="match status" value="1"/>
</dbReference>
<proteinExistence type="predicted"/>
<reference evidence="6 7" key="1">
    <citation type="submission" date="2019-03" db="EMBL/GenBank/DDBJ databases">
        <authorList>
            <person name="Nijsse B."/>
        </authorList>
    </citation>
    <scope>NUCLEOTIDE SEQUENCE [LARGE SCALE GENOMIC DNA]</scope>
    <source>
        <strain evidence="6">Desulfoluna butyratoxydans MSL71</strain>
    </source>
</reference>
<dbReference type="Pfam" id="PF01923">
    <property type="entry name" value="Cob_adeno_trans"/>
    <property type="match status" value="1"/>
</dbReference>
<accession>A0A4U8YLZ2</accession>
<sequence length="258" mass="28809">MKVISESYLRDLFRKDVPETFRLEEGQILTPSASQLLGEKGVKVVRGAEEPSPSQPGAAPKKTEAEGKTEEPKAAGPRYVSAVDGGQFETKPEHMTQLTGNRLVPKDHPRIVFRGRLDTCQGEILLLQAKAHDAGKKALVEDLAELLEWTRDIMRRDVLDTPIPDKPIIGLTDAELRAHSHNPKKYFGVGHLLPSYDMGEMILRLNRLRAQIREMEVSAVSALKETFHLDKPDVVQALNRMSSAVYIMMLKDKGGMYT</sequence>
<gene>
    <name evidence="6" type="ORF">MSL71_26820</name>
</gene>
<organism evidence="6 7">
    <name type="scientific">Desulfoluna butyratoxydans</name>
    <dbReference type="NCBI Taxonomy" id="231438"/>
    <lineage>
        <taxon>Bacteria</taxon>
        <taxon>Pseudomonadati</taxon>
        <taxon>Thermodesulfobacteriota</taxon>
        <taxon>Desulfobacteria</taxon>
        <taxon>Desulfobacterales</taxon>
        <taxon>Desulfolunaceae</taxon>
        <taxon>Desulfoluna</taxon>
    </lineage>
</organism>
<dbReference type="PIRSF" id="PIRSF012294">
    <property type="entry name" value="ATR_EutT"/>
    <property type="match status" value="1"/>
</dbReference>
<feature type="domain" description="Cobalamin adenosyltransferase-like" evidence="5">
    <location>
        <begin position="89"/>
        <end position="250"/>
    </location>
</feature>
<evidence type="ECO:0000256" key="1">
    <source>
        <dbReference type="ARBA" id="ARBA00022679"/>
    </source>
</evidence>
<feature type="region of interest" description="Disordered" evidence="4">
    <location>
        <begin position="47"/>
        <end position="78"/>
    </location>
</feature>
<evidence type="ECO:0000313" key="6">
    <source>
        <dbReference type="EMBL" id="VFQ45025.1"/>
    </source>
</evidence>
<evidence type="ECO:0000256" key="2">
    <source>
        <dbReference type="ARBA" id="ARBA00022741"/>
    </source>
</evidence>
<feature type="compositionally biased region" description="Basic and acidic residues" evidence="4">
    <location>
        <begin position="61"/>
        <end position="73"/>
    </location>
</feature>
<protein>
    <submittedName>
        <fullName evidence="6">Cobalamin adenosyltransferase</fullName>
    </submittedName>
</protein>
<dbReference type="InterPro" id="IPR016030">
    <property type="entry name" value="CblAdoTrfase-like"/>
</dbReference>
<evidence type="ECO:0000259" key="5">
    <source>
        <dbReference type="Pfam" id="PF01923"/>
    </source>
</evidence>
<keyword evidence="3" id="KW-0067">ATP-binding</keyword>
<keyword evidence="7" id="KW-1185">Reference proteome</keyword>
<evidence type="ECO:0000256" key="4">
    <source>
        <dbReference type="SAM" id="MobiDB-lite"/>
    </source>
</evidence>
<keyword evidence="2" id="KW-0547">Nucleotide-binding</keyword>
<dbReference type="GO" id="GO:0009236">
    <property type="term" value="P:cobalamin biosynthetic process"/>
    <property type="evidence" value="ECO:0007669"/>
    <property type="project" value="InterPro"/>
</dbReference>
<dbReference type="InterPro" id="IPR036451">
    <property type="entry name" value="CblAdoTrfase-like_sf"/>
</dbReference>
<dbReference type="RefSeq" id="WP_180141123.1">
    <property type="nucleotide sequence ID" value="NZ_CAADHO010000004.1"/>
</dbReference>